<gene>
    <name evidence="1" type="ORF">IPH26_19830</name>
</gene>
<sequence length="172" mass="18048">MALAACLALLAAETSADTPQQREDRIKAALVFKLVKFVEWPVTALAVNDPLLLCSLGDSPVGVALAAVDGKPARDHLAQFRRIGGLSLADVKGCHVLYIPGGAREIGGGVPVVLRGRSVLTVSDAPDFARRGGMVGLIQGENKIAFEINLRNARESDLEPGASLLELATVVE</sequence>
<evidence type="ECO:0000313" key="1">
    <source>
        <dbReference type="EMBL" id="MBK6975084.1"/>
    </source>
</evidence>
<organism evidence="1 2">
    <name type="scientific">Candidatus Methylophosphatis roskildensis</name>
    <dbReference type="NCBI Taxonomy" id="2899263"/>
    <lineage>
        <taxon>Bacteria</taxon>
        <taxon>Pseudomonadati</taxon>
        <taxon>Pseudomonadota</taxon>
        <taxon>Betaproteobacteria</taxon>
        <taxon>Nitrosomonadales</taxon>
        <taxon>Sterolibacteriaceae</taxon>
        <taxon>Candidatus Methylophosphatis</taxon>
    </lineage>
</organism>
<dbReference type="Proteomes" id="UP000807785">
    <property type="component" value="Unassembled WGS sequence"/>
</dbReference>
<name>A0A9D7HND8_9PROT</name>
<evidence type="ECO:0000313" key="2">
    <source>
        <dbReference type="Proteomes" id="UP000807785"/>
    </source>
</evidence>
<comment type="caution">
    <text evidence="1">The sequence shown here is derived from an EMBL/GenBank/DDBJ whole genome shotgun (WGS) entry which is preliminary data.</text>
</comment>
<accession>A0A9D7HND8</accession>
<dbReference type="InterPro" id="IPR025293">
    <property type="entry name" value="YfiR/HmsC-like"/>
</dbReference>
<dbReference type="Pfam" id="PF13689">
    <property type="entry name" value="DUF4154"/>
    <property type="match status" value="1"/>
</dbReference>
<dbReference type="AlphaFoldDB" id="A0A9D7HND8"/>
<proteinExistence type="predicted"/>
<reference evidence="1" key="1">
    <citation type="submission" date="2020-10" db="EMBL/GenBank/DDBJ databases">
        <title>Connecting structure to function with the recovery of over 1000 high-quality activated sludge metagenome-assembled genomes encoding full-length rRNA genes using long-read sequencing.</title>
        <authorList>
            <person name="Singleton C.M."/>
            <person name="Petriglieri F."/>
            <person name="Kristensen J.M."/>
            <person name="Kirkegaard R.H."/>
            <person name="Michaelsen T.Y."/>
            <person name="Andersen M.H."/>
            <person name="Karst S.M."/>
            <person name="Dueholm M.S."/>
            <person name="Nielsen P.H."/>
            <person name="Albertsen M."/>
        </authorList>
    </citation>
    <scope>NUCLEOTIDE SEQUENCE</scope>
    <source>
        <strain evidence="1">Bjer_18-Q3-R1-45_BAT3C.347</strain>
    </source>
</reference>
<protein>
    <submittedName>
        <fullName evidence="1">YfiR family protein</fullName>
    </submittedName>
</protein>
<dbReference type="EMBL" id="JADJEV010000005">
    <property type="protein sequence ID" value="MBK6975084.1"/>
    <property type="molecule type" value="Genomic_DNA"/>
</dbReference>